<keyword evidence="3" id="KW-1003">Cell membrane</keyword>
<keyword evidence="6 7" id="KW-0472">Membrane</keyword>
<gene>
    <name evidence="9" type="ORF">FRZ44_31880</name>
</gene>
<evidence type="ECO:0000259" key="8">
    <source>
        <dbReference type="PROSITE" id="PS50928"/>
    </source>
</evidence>
<evidence type="ECO:0000313" key="9">
    <source>
        <dbReference type="EMBL" id="QEX17885.1"/>
    </source>
</evidence>
<keyword evidence="2 7" id="KW-0813">Transport</keyword>
<comment type="similarity">
    <text evidence="7">Belongs to the binding-protein-dependent transport system permease family.</text>
</comment>
<evidence type="ECO:0000256" key="1">
    <source>
        <dbReference type="ARBA" id="ARBA00004651"/>
    </source>
</evidence>
<feature type="transmembrane region" description="Helical" evidence="7">
    <location>
        <begin position="341"/>
        <end position="363"/>
    </location>
</feature>
<dbReference type="SUPFAM" id="SSF161098">
    <property type="entry name" value="MetI-like"/>
    <property type="match status" value="2"/>
</dbReference>
<feature type="domain" description="ABC transmembrane type-1" evidence="8">
    <location>
        <begin position="510"/>
        <end position="689"/>
    </location>
</feature>
<evidence type="ECO:0000256" key="2">
    <source>
        <dbReference type="ARBA" id="ARBA00022448"/>
    </source>
</evidence>
<dbReference type="PANTHER" id="PTHR47737">
    <property type="entry name" value="GLYCINE BETAINE/PROLINE BETAINE TRANSPORT SYSTEM PERMEASE PROTEIN PROW"/>
    <property type="match status" value="1"/>
</dbReference>
<sequence length="704" mass="76383">MTAVAGTGGLPAAAAKRIDGWALVWAGVFVFCLVCFLLRSQFPWLVAYPKEWVPPIDTVLNDGMRAVVDWFKFIFRALSWLLEFPMLWLRGLLHWLPWPAVVLSATAMAHAAGGRRLAWFTALSLLYMVVTGYWDESMVTLALVGIAVPLSAVAGLFLGLWGAHSARVRRVLEPVLDVMQTVPTFSYLTPLILFLGYGPVVGLVASVIFAVPPMVRNVMISVANVAPNITEAGQMAGCSNRQLTWWVQVPAAMPGIMLGLNQCIMAALSMVIIAATIGGFADIGWEVISTLRKAEFGQSLLAGIVIALLAMMLDRIGHGFSRRAGETKLPVEGPIWRRHPYITFALAALVASLLLQLVIPAFNDWPEGWVIRPAKPLNEMVDWIVVNLGGALDAIKNAALFFYMLPLRIGLVNSVRANYWGFDMSPTVAAVFVAILAAIGALAWRQWGWRGLVPVVIMGGLYYYGTSGTPWPAFMAVVIALSVGAGGWRLGVFAFFSMGFMLLGGAWLPAMWSIYLMIGSVALSFMIGTALGIWAASNDRVSAVLRPINDTLQTMPQFVYLIPIIMLFKIGDFSALLAIMSYAIVPAVRYTEHGLRSVPGHVIEAAHMIGCTERQILWQVRLPIALPQIMLGLNQTIMLGITMLVIAALVGTRDLGQMVFGSMTSANFGMGVIAGGSIALMAMLSDRVFQALSAKQARRLGVTL</sequence>
<dbReference type="RefSeq" id="WP_151178100.1">
    <property type="nucleotide sequence ID" value="NZ_CP042906.1"/>
</dbReference>
<evidence type="ECO:0000256" key="3">
    <source>
        <dbReference type="ARBA" id="ARBA00022475"/>
    </source>
</evidence>
<dbReference type="PROSITE" id="PS50928">
    <property type="entry name" value="ABC_TM1"/>
    <property type="match status" value="2"/>
</dbReference>
<dbReference type="GO" id="GO:0015871">
    <property type="term" value="P:choline transport"/>
    <property type="evidence" value="ECO:0007669"/>
    <property type="project" value="TreeGrafter"/>
</dbReference>
<comment type="subcellular location">
    <subcellularLocation>
        <location evidence="1 7">Cell membrane</location>
        <topology evidence="1 7">Multi-pass membrane protein</topology>
    </subcellularLocation>
</comment>
<feature type="domain" description="ABC transmembrane type-1" evidence="8">
    <location>
        <begin position="137"/>
        <end position="317"/>
    </location>
</feature>
<dbReference type="KEGG" id="htq:FRZ44_31880"/>
<dbReference type="InterPro" id="IPR000515">
    <property type="entry name" value="MetI-like"/>
</dbReference>
<proteinExistence type="inferred from homology"/>
<dbReference type="GO" id="GO:0005275">
    <property type="term" value="F:amine transmembrane transporter activity"/>
    <property type="evidence" value="ECO:0007669"/>
    <property type="project" value="TreeGrafter"/>
</dbReference>
<dbReference type="Proteomes" id="UP000326202">
    <property type="component" value="Chromosome"/>
</dbReference>
<feature type="transmembrane region" description="Helical" evidence="7">
    <location>
        <begin position="558"/>
        <end position="585"/>
    </location>
</feature>
<feature type="transmembrane region" description="Helical" evidence="7">
    <location>
        <begin position="116"/>
        <end position="134"/>
    </location>
</feature>
<protein>
    <submittedName>
        <fullName evidence="9">ABC transporter permease</fullName>
    </submittedName>
</protein>
<dbReference type="Gene3D" id="1.10.3720.10">
    <property type="entry name" value="MetI-like"/>
    <property type="match status" value="2"/>
</dbReference>
<feature type="transmembrane region" description="Helical" evidence="7">
    <location>
        <begin position="417"/>
        <end position="441"/>
    </location>
</feature>
<dbReference type="EMBL" id="CP042906">
    <property type="protein sequence ID" value="QEX17885.1"/>
    <property type="molecule type" value="Genomic_DNA"/>
</dbReference>
<organism evidence="9 10">
    <name type="scientific">Hypericibacter terrae</name>
    <dbReference type="NCBI Taxonomy" id="2602015"/>
    <lineage>
        <taxon>Bacteria</taxon>
        <taxon>Pseudomonadati</taxon>
        <taxon>Pseudomonadota</taxon>
        <taxon>Alphaproteobacteria</taxon>
        <taxon>Rhodospirillales</taxon>
        <taxon>Dongiaceae</taxon>
        <taxon>Hypericibacter</taxon>
    </lineage>
</organism>
<feature type="transmembrane region" description="Helical" evidence="7">
    <location>
        <begin position="296"/>
        <end position="313"/>
    </location>
</feature>
<dbReference type="PANTHER" id="PTHR47737:SF1">
    <property type="entry name" value="GLYCINE BETAINE_PROLINE BETAINE TRANSPORT SYSTEM PERMEASE PROTEIN PROW"/>
    <property type="match status" value="1"/>
</dbReference>
<feature type="transmembrane region" description="Helical" evidence="7">
    <location>
        <begin position="490"/>
        <end position="508"/>
    </location>
</feature>
<feature type="transmembrane region" description="Helical" evidence="7">
    <location>
        <begin position="664"/>
        <end position="684"/>
    </location>
</feature>
<dbReference type="InterPro" id="IPR035906">
    <property type="entry name" value="MetI-like_sf"/>
</dbReference>
<feature type="transmembrane region" description="Helical" evidence="7">
    <location>
        <begin position="20"/>
        <end position="38"/>
    </location>
</feature>
<dbReference type="CDD" id="cd06261">
    <property type="entry name" value="TM_PBP2"/>
    <property type="match status" value="2"/>
</dbReference>
<keyword evidence="10" id="KW-1185">Reference proteome</keyword>
<keyword evidence="5 7" id="KW-1133">Transmembrane helix</keyword>
<feature type="transmembrane region" description="Helical" evidence="7">
    <location>
        <begin position="141"/>
        <end position="164"/>
    </location>
</feature>
<reference evidence="9 10" key="1">
    <citation type="submission" date="2019-08" db="EMBL/GenBank/DDBJ databases">
        <title>Hyperibacter terrae gen. nov., sp. nov. and Hyperibacter viscosus sp. nov., two new members in the family Rhodospirillaceae isolated from the rhizosphere of Hypericum perforatum.</title>
        <authorList>
            <person name="Noviana Z."/>
        </authorList>
    </citation>
    <scope>NUCLEOTIDE SEQUENCE [LARGE SCALE GENOMIC DNA]</scope>
    <source>
        <strain evidence="9 10">R5913</strain>
    </source>
</reference>
<dbReference type="GO" id="GO:0043190">
    <property type="term" value="C:ATP-binding cassette (ABC) transporter complex"/>
    <property type="evidence" value="ECO:0007669"/>
    <property type="project" value="TreeGrafter"/>
</dbReference>
<feature type="transmembrane region" description="Helical" evidence="7">
    <location>
        <begin position="514"/>
        <end position="537"/>
    </location>
</feature>
<dbReference type="Pfam" id="PF00528">
    <property type="entry name" value="BPD_transp_1"/>
    <property type="match status" value="2"/>
</dbReference>
<accession>A0A5J6MMW4</accession>
<evidence type="ECO:0000256" key="6">
    <source>
        <dbReference type="ARBA" id="ARBA00023136"/>
    </source>
</evidence>
<dbReference type="GO" id="GO:0031460">
    <property type="term" value="P:glycine betaine transport"/>
    <property type="evidence" value="ECO:0007669"/>
    <property type="project" value="TreeGrafter"/>
</dbReference>
<evidence type="ECO:0000256" key="5">
    <source>
        <dbReference type="ARBA" id="ARBA00022989"/>
    </source>
</evidence>
<dbReference type="AlphaFoldDB" id="A0A5J6MMW4"/>
<evidence type="ECO:0000256" key="4">
    <source>
        <dbReference type="ARBA" id="ARBA00022692"/>
    </source>
</evidence>
<feature type="transmembrane region" description="Helical" evidence="7">
    <location>
        <begin position="383"/>
        <end position="405"/>
    </location>
</feature>
<name>A0A5J6MMW4_9PROT</name>
<evidence type="ECO:0000313" key="10">
    <source>
        <dbReference type="Proteomes" id="UP000326202"/>
    </source>
</evidence>
<dbReference type="OrthoDB" id="9815258at2"/>
<feature type="transmembrane region" description="Helical" evidence="7">
    <location>
        <begin position="629"/>
        <end position="652"/>
    </location>
</feature>
<feature type="transmembrane region" description="Helical" evidence="7">
    <location>
        <begin position="263"/>
        <end position="284"/>
    </location>
</feature>
<feature type="transmembrane region" description="Helical" evidence="7">
    <location>
        <begin position="184"/>
        <end position="211"/>
    </location>
</feature>
<dbReference type="GO" id="GO:0015226">
    <property type="term" value="F:carnitine transmembrane transporter activity"/>
    <property type="evidence" value="ECO:0007669"/>
    <property type="project" value="TreeGrafter"/>
</dbReference>
<evidence type="ECO:0000256" key="7">
    <source>
        <dbReference type="RuleBase" id="RU363032"/>
    </source>
</evidence>
<keyword evidence="4 7" id="KW-0812">Transmembrane</keyword>